<keyword evidence="1" id="KW-0732">Signal</keyword>
<proteinExistence type="predicted"/>
<dbReference type="Proteomes" id="UP000822688">
    <property type="component" value="Chromosome V"/>
</dbReference>
<organism evidence="2 3">
    <name type="scientific">Ceratodon purpureus</name>
    <name type="common">Fire moss</name>
    <name type="synonym">Dicranum purpureum</name>
    <dbReference type="NCBI Taxonomy" id="3225"/>
    <lineage>
        <taxon>Eukaryota</taxon>
        <taxon>Viridiplantae</taxon>
        <taxon>Streptophyta</taxon>
        <taxon>Embryophyta</taxon>
        <taxon>Bryophyta</taxon>
        <taxon>Bryophytina</taxon>
        <taxon>Bryopsida</taxon>
        <taxon>Dicranidae</taxon>
        <taxon>Pseudoditrichales</taxon>
        <taxon>Ditrichaceae</taxon>
        <taxon>Ceratodon</taxon>
    </lineage>
</organism>
<evidence type="ECO:0000313" key="3">
    <source>
        <dbReference type="Proteomes" id="UP000822688"/>
    </source>
</evidence>
<dbReference type="AlphaFoldDB" id="A0A8T0HRJ0"/>
<name>A0A8T0HRJ0_CERPU</name>
<reference evidence="2" key="1">
    <citation type="submission" date="2020-06" db="EMBL/GenBank/DDBJ databases">
        <title>WGS assembly of Ceratodon purpureus strain R40.</title>
        <authorList>
            <person name="Carey S.B."/>
            <person name="Jenkins J."/>
            <person name="Shu S."/>
            <person name="Lovell J.T."/>
            <person name="Sreedasyam A."/>
            <person name="Maumus F."/>
            <person name="Tiley G.P."/>
            <person name="Fernandez-Pozo N."/>
            <person name="Barry K."/>
            <person name="Chen C."/>
            <person name="Wang M."/>
            <person name="Lipzen A."/>
            <person name="Daum C."/>
            <person name="Saski C.A."/>
            <person name="Payton A.C."/>
            <person name="Mcbreen J.C."/>
            <person name="Conrad R.E."/>
            <person name="Kollar L.M."/>
            <person name="Olsson S."/>
            <person name="Huttunen S."/>
            <person name="Landis J.B."/>
            <person name="Wickett N.J."/>
            <person name="Johnson M.G."/>
            <person name="Rensing S.A."/>
            <person name="Grimwood J."/>
            <person name="Schmutz J."/>
            <person name="Mcdaniel S.F."/>
        </authorList>
    </citation>
    <scope>NUCLEOTIDE SEQUENCE</scope>
    <source>
        <strain evidence="2">R40</strain>
    </source>
</reference>
<gene>
    <name evidence="2" type="ORF">KC19_VG179800</name>
</gene>
<keyword evidence="3" id="KW-1185">Reference proteome</keyword>
<evidence type="ECO:0000313" key="2">
    <source>
        <dbReference type="EMBL" id="KAG0573456.1"/>
    </source>
</evidence>
<evidence type="ECO:0000256" key="1">
    <source>
        <dbReference type="SAM" id="SignalP"/>
    </source>
</evidence>
<comment type="caution">
    <text evidence="2">The sequence shown here is derived from an EMBL/GenBank/DDBJ whole genome shotgun (WGS) entry which is preliminary data.</text>
</comment>
<sequence>MSPLFFVVWLCSVNLFDYVVSMCVNTTKVTVEGDSWLHRLVFNQLSRYCHLLNGEHTNNSLNSQDSRSNVGNGSHMLNVWRHNLRYASLPTSNCPPFSADGGRAFPSTPSFLNPFERMTHNVHIAKTMVRRDSEFGRGLCMPHMHPTDDYGAHSSNYHAGFEEAINHLQHLIYKGRGPRGGTS</sequence>
<feature type="chain" id="PRO_5035723542" evidence="1">
    <location>
        <begin position="22"/>
        <end position="183"/>
    </location>
</feature>
<dbReference type="EMBL" id="CM026426">
    <property type="protein sequence ID" value="KAG0573456.1"/>
    <property type="molecule type" value="Genomic_DNA"/>
</dbReference>
<accession>A0A8T0HRJ0</accession>
<feature type="signal peptide" evidence="1">
    <location>
        <begin position="1"/>
        <end position="21"/>
    </location>
</feature>
<protein>
    <submittedName>
        <fullName evidence="2">Uncharacterized protein</fullName>
    </submittedName>
</protein>